<dbReference type="InterPro" id="IPR039422">
    <property type="entry name" value="MarR/SlyA-like"/>
</dbReference>
<proteinExistence type="predicted"/>
<dbReference type="PANTHER" id="PTHR33164">
    <property type="entry name" value="TRANSCRIPTIONAL REGULATOR, MARR FAMILY"/>
    <property type="match status" value="1"/>
</dbReference>
<dbReference type="AlphaFoldDB" id="A0A926S7H5"/>
<evidence type="ECO:0000256" key="2">
    <source>
        <dbReference type="ARBA" id="ARBA00023125"/>
    </source>
</evidence>
<evidence type="ECO:0000256" key="1">
    <source>
        <dbReference type="ARBA" id="ARBA00023015"/>
    </source>
</evidence>
<dbReference type="GO" id="GO:0006950">
    <property type="term" value="P:response to stress"/>
    <property type="evidence" value="ECO:0007669"/>
    <property type="project" value="TreeGrafter"/>
</dbReference>
<organism evidence="5 6">
    <name type="scientific">Roseibium aggregatum</name>
    <dbReference type="NCBI Taxonomy" id="187304"/>
    <lineage>
        <taxon>Bacteria</taxon>
        <taxon>Pseudomonadati</taxon>
        <taxon>Pseudomonadota</taxon>
        <taxon>Alphaproteobacteria</taxon>
        <taxon>Hyphomicrobiales</taxon>
        <taxon>Stappiaceae</taxon>
        <taxon>Roseibium</taxon>
    </lineage>
</organism>
<dbReference type="PROSITE" id="PS50995">
    <property type="entry name" value="HTH_MARR_2"/>
    <property type="match status" value="1"/>
</dbReference>
<accession>A0A926S7H5</accession>
<protein>
    <submittedName>
        <fullName evidence="5">MarR family transcriptional regulator</fullName>
    </submittedName>
</protein>
<dbReference type="PANTHER" id="PTHR33164:SF64">
    <property type="entry name" value="TRANSCRIPTIONAL REGULATOR SLYA"/>
    <property type="match status" value="1"/>
</dbReference>
<sequence>MTEDIVRRLGYMTLGTRLKRIGERLQAQTQTLISERESPEAGSVNSPVLAALWRNGPLSIGELTQAIGQSQPGITRMVGKLKARGLAEIGPDPVDRRISKVSLTEAGKDLVRRLEEGAWQTVEAAVTDACEGLSGSLLDQLGQLEDRLAARPLPKRVRVRVKAR</sequence>
<evidence type="ECO:0000313" key="6">
    <source>
        <dbReference type="Proteomes" id="UP000598467"/>
    </source>
</evidence>
<dbReference type="PRINTS" id="PR00598">
    <property type="entry name" value="HTHMARR"/>
</dbReference>
<dbReference type="Pfam" id="PF12802">
    <property type="entry name" value="MarR_2"/>
    <property type="match status" value="1"/>
</dbReference>
<reference evidence="5" key="1">
    <citation type="submission" date="2020-05" db="EMBL/GenBank/DDBJ databases">
        <title>Identification of trans-AT polyketide cluster in two marine bacteria, producers of a novel glutaramide-containing polyketide sesbanimide D and analogs.</title>
        <authorList>
            <person name="Kacar D."/>
            <person name="Rodriguez P."/>
            <person name="Canedo L."/>
            <person name="Gonzalez E."/>
            <person name="Galan B."/>
            <person name="De La Calle F."/>
            <person name="Garcia J.L."/>
        </authorList>
    </citation>
    <scope>NUCLEOTIDE SEQUENCE</scope>
    <source>
        <strain evidence="5">PHM038</strain>
    </source>
</reference>
<dbReference type="GO" id="GO:0003700">
    <property type="term" value="F:DNA-binding transcription factor activity"/>
    <property type="evidence" value="ECO:0007669"/>
    <property type="project" value="InterPro"/>
</dbReference>
<feature type="domain" description="HTH marR-type" evidence="4">
    <location>
        <begin position="11"/>
        <end position="150"/>
    </location>
</feature>
<comment type="caution">
    <text evidence="5">The sequence shown here is derived from an EMBL/GenBank/DDBJ whole genome shotgun (WGS) entry which is preliminary data.</text>
</comment>
<name>A0A926S7H5_9HYPH</name>
<dbReference type="InterPro" id="IPR000835">
    <property type="entry name" value="HTH_MarR-typ"/>
</dbReference>
<dbReference type="Gene3D" id="1.10.10.10">
    <property type="entry name" value="Winged helix-like DNA-binding domain superfamily/Winged helix DNA-binding domain"/>
    <property type="match status" value="1"/>
</dbReference>
<evidence type="ECO:0000259" key="4">
    <source>
        <dbReference type="PROSITE" id="PS50995"/>
    </source>
</evidence>
<keyword evidence="3" id="KW-0804">Transcription</keyword>
<dbReference type="GO" id="GO:0003677">
    <property type="term" value="F:DNA binding"/>
    <property type="evidence" value="ECO:0007669"/>
    <property type="project" value="UniProtKB-KW"/>
</dbReference>
<dbReference type="InterPro" id="IPR036388">
    <property type="entry name" value="WH-like_DNA-bd_sf"/>
</dbReference>
<gene>
    <name evidence="5" type="ORF">HK439_14740</name>
</gene>
<keyword evidence="1" id="KW-0805">Transcription regulation</keyword>
<dbReference type="SUPFAM" id="SSF46785">
    <property type="entry name" value="Winged helix' DNA-binding domain"/>
    <property type="match status" value="1"/>
</dbReference>
<dbReference type="EMBL" id="JABFCZ010000015">
    <property type="protein sequence ID" value="MBD1547522.1"/>
    <property type="molecule type" value="Genomic_DNA"/>
</dbReference>
<evidence type="ECO:0000256" key="3">
    <source>
        <dbReference type="ARBA" id="ARBA00023163"/>
    </source>
</evidence>
<dbReference type="SMART" id="SM00347">
    <property type="entry name" value="HTH_MARR"/>
    <property type="match status" value="1"/>
</dbReference>
<dbReference type="Proteomes" id="UP000598467">
    <property type="component" value="Unassembled WGS sequence"/>
</dbReference>
<dbReference type="InterPro" id="IPR036390">
    <property type="entry name" value="WH_DNA-bd_sf"/>
</dbReference>
<keyword evidence="2" id="KW-0238">DNA-binding</keyword>
<evidence type="ECO:0000313" key="5">
    <source>
        <dbReference type="EMBL" id="MBD1547522.1"/>
    </source>
</evidence>
<dbReference type="RefSeq" id="WP_190292273.1">
    <property type="nucleotide sequence ID" value="NZ_JABFCZ010000015.1"/>
</dbReference>